<proteinExistence type="predicted"/>
<dbReference type="OrthoDB" id="10431884at2759"/>
<dbReference type="AlphaFoldDB" id="A0A8S1RM54"/>
<evidence type="ECO:0000256" key="2">
    <source>
        <dbReference type="SAM" id="SignalP"/>
    </source>
</evidence>
<keyword evidence="4" id="KW-1185">Reference proteome</keyword>
<organism evidence="3 4">
    <name type="scientific">Paramecium sonneborni</name>
    <dbReference type="NCBI Taxonomy" id="65129"/>
    <lineage>
        <taxon>Eukaryota</taxon>
        <taxon>Sar</taxon>
        <taxon>Alveolata</taxon>
        <taxon>Ciliophora</taxon>
        <taxon>Intramacronucleata</taxon>
        <taxon>Oligohymenophorea</taxon>
        <taxon>Peniculida</taxon>
        <taxon>Parameciidae</taxon>
        <taxon>Paramecium</taxon>
    </lineage>
</organism>
<evidence type="ECO:0000256" key="1">
    <source>
        <dbReference type="SAM" id="Phobius"/>
    </source>
</evidence>
<keyword evidence="1" id="KW-0812">Transmembrane</keyword>
<keyword evidence="2" id="KW-0732">Signal</keyword>
<evidence type="ECO:0000313" key="4">
    <source>
        <dbReference type="Proteomes" id="UP000692954"/>
    </source>
</evidence>
<feature type="transmembrane region" description="Helical" evidence="1">
    <location>
        <begin position="32"/>
        <end position="56"/>
    </location>
</feature>
<evidence type="ECO:0000313" key="3">
    <source>
        <dbReference type="EMBL" id="CAD8129711.1"/>
    </source>
</evidence>
<comment type="caution">
    <text evidence="3">The sequence shown here is derived from an EMBL/GenBank/DDBJ whole genome shotgun (WGS) entry which is preliminary data.</text>
</comment>
<accession>A0A8S1RM54</accession>
<name>A0A8S1RM54_9CILI</name>
<evidence type="ECO:0008006" key="5">
    <source>
        <dbReference type="Google" id="ProtNLM"/>
    </source>
</evidence>
<sequence>MIFVFLLALIAKTTEQSAIDNNQKDCDEDCATTFGIVFGLVFPISGLVIFFIFYCLCLQLKKEKRNLILRDLNQENNSTPENLQFGLEILQNSDWALSQNKNHYLQLKAHERNIKLNYNQKLDKHFIEININKNWISFHGHVKLDKNIWKIYLIQTQKCRYVQRSCCKLSIIVLEGQSQDLSIGFKGRWYLTDVQDFFGTWAWEPLQIDQ</sequence>
<protein>
    <recommendedName>
        <fullName evidence="5">Transmembrane protein</fullName>
    </recommendedName>
</protein>
<dbReference type="EMBL" id="CAJJDN010000239">
    <property type="protein sequence ID" value="CAD8129711.1"/>
    <property type="molecule type" value="Genomic_DNA"/>
</dbReference>
<dbReference type="Proteomes" id="UP000692954">
    <property type="component" value="Unassembled WGS sequence"/>
</dbReference>
<keyword evidence="1" id="KW-0472">Membrane</keyword>
<keyword evidence="1" id="KW-1133">Transmembrane helix</keyword>
<reference evidence="3" key="1">
    <citation type="submission" date="2021-01" db="EMBL/GenBank/DDBJ databases">
        <authorList>
            <consortium name="Genoscope - CEA"/>
            <person name="William W."/>
        </authorList>
    </citation>
    <scope>NUCLEOTIDE SEQUENCE</scope>
</reference>
<feature type="chain" id="PRO_5035792079" description="Transmembrane protein" evidence="2">
    <location>
        <begin position="17"/>
        <end position="210"/>
    </location>
</feature>
<gene>
    <name evidence="3" type="ORF">PSON_ATCC_30995.1.T2390009</name>
</gene>
<feature type="signal peptide" evidence="2">
    <location>
        <begin position="1"/>
        <end position="16"/>
    </location>
</feature>